<keyword evidence="1" id="KW-1133">Transmembrane helix</keyword>
<evidence type="ECO:0000313" key="2">
    <source>
        <dbReference type="EMBL" id="RPF70437.1"/>
    </source>
</evidence>
<organism evidence="2 3">
    <name type="scientific">Aurantiacibacter spongiae</name>
    <dbReference type="NCBI Taxonomy" id="2488860"/>
    <lineage>
        <taxon>Bacteria</taxon>
        <taxon>Pseudomonadati</taxon>
        <taxon>Pseudomonadota</taxon>
        <taxon>Alphaproteobacteria</taxon>
        <taxon>Sphingomonadales</taxon>
        <taxon>Erythrobacteraceae</taxon>
        <taxon>Aurantiacibacter</taxon>
    </lineage>
</organism>
<comment type="caution">
    <text evidence="2">The sequence shown here is derived from an EMBL/GenBank/DDBJ whole genome shotgun (WGS) entry which is preliminary data.</text>
</comment>
<keyword evidence="1" id="KW-0472">Membrane</keyword>
<dbReference type="OrthoDB" id="9944613at2"/>
<accession>A0A3N5CPD6</accession>
<name>A0A3N5CPD6_9SPHN</name>
<dbReference type="RefSeq" id="WP_123877902.1">
    <property type="nucleotide sequence ID" value="NZ_RPFZ01000001.1"/>
</dbReference>
<sequence length="119" mass="12741">MPSQGDAAQIRAIAEQVAEGAAEVAISRFVSQHPELRQNSVVAEIPAPLKWAAIITSAVITMAASGGVVWLVSSVSEMSVTLARMDERMGGYIASQEDRMSELERRTAALESYHRAGGR</sequence>
<keyword evidence="3" id="KW-1185">Reference proteome</keyword>
<dbReference type="EMBL" id="RPFZ01000001">
    <property type="protein sequence ID" value="RPF70437.1"/>
    <property type="molecule type" value="Genomic_DNA"/>
</dbReference>
<dbReference type="AlphaFoldDB" id="A0A3N5CPD6"/>
<evidence type="ECO:0000313" key="3">
    <source>
        <dbReference type="Proteomes" id="UP000275232"/>
    </source>
</evidence>
<reference evidence="2 3" key="1">
    <citation type="submission" date="2018-11" db="EMBL/GenBank/DDBJ databases">
        <title>Erythrobacter spongiae sp. nov., isolated from a marine sponge.</title>
        <authorList>
            <person name="Zhuang L."/>
            <person name="Luo L."/>
        </authorList>
    </citation>
    <scope>NUCLEOTIDE SEQUENCE [LARGE SCALE GENOMIC DNA]</scope>
    <source>
        <strain evidence="2 3">HN-E23</strain>
    </source>
</reference>
<dbReference type="Proteomes" id="UP000275232">
    <property type="component" value="Unassembled WGS sequence"/>
</dbReference>
<keyword evidence="1" id="KW-0812">Transmembrane</keyword>
<protein>
    <submittedName>
        <fullName evidence="2">Uncharacterized protein</fullName>
    </submittedName>
</protein>
<proteinExistence type="predicted"/>
<feature type="transmembrane region" description="Helical" evidence="1">
    <location>
        <begin position="51"/>
        <end position="72"/>
    </location>
</feature>
<evidence type="ECO:0000256" key="1">
    <source>
        <dbReference type="SAM" id="Phobius"/>
    </source>
</evidence>
<gene>
    <name evidence="2" type="ORF">EG799_01440</name>
</gene>